<name>A0A7S4P592_GUITH</name>
<protein>
    <submittedName>
        <fullName evidence="1">Uncharacterized protein</fullName>
    </submittedName>
</protein>
<evidence type="ECO:0000313" key="1">
    <source>
        <dbReference type="EMBL" id="CAE2323858.1"/>
    </source>
</evidence>
<dbReference type="AlphaFoldDB" id="A0A7S4P592"/>
<sequence>MLAARSRRRRNLQAHSSARLPLLSPCMIMMFRVEEGAEKGGGKDGLSVHEEKRARRLNLPFGSSPRNFQRRQNLGADKTTLRLPTINVTVPKNNEGRRDSNGVLLDEGSKDQLFSRDFRRGKSKIATAPDGMKNALSHGPPPVLVKLMQETSRLPMQQLPPLQRSMRGHSAGDEGSLASSVFGNEPVHESHKPLTKYLSSSYKPSLSLLPSPSFPLPPSLSLLPSPSFPFDCQSHSTTDLHTSRGRLRSTMCLLIGSHEVVCK</sequence>
<dbReference type="EMBL" id="HBKN01037033">
    <property type="protein sequence ID" value="CAE2323858.1"/>
    <property type="molecule type" value="Transcribed_RNA"/>
</dbReference>
<proteinExistence type="predicted"/>
<gene>
    <name evidence="1" type="ORF">GTHE00462_LOCUS29016</name>
</gene>
<accession>A0A7S4P592</accession>
<reference evidence="1" key="1">
    <citation type="submission" date="2021-01" db="EMBL/GenBank/DDBJ databases">
        <authorList>
            <person name="Corre E."/>
            <person name="Pelletier E."/>
            <person name="Niang G."/>
            <person name="Scheremetjew M."/>
            <person name="Finn R."/>
            <person name="Kale V."/>
            <person name="Holt S."/>
            <person name="Cochrane G."/>
            <person name="Meng A."/>
            <person name="Brown T."/>
            <person name="Cohen L."/>
        </authorList>
    </citation>
    <scope>NUCLEOTIDE SEQUENCE</scope>
    <source>
        <strain evidence="1">CCMP 2712</strain>
    </source>
</reference>
<organism evidence="1">
    <name type="scientific">Guillardia theta</name>
    <name type="common">Cryptophyte</name>
    <name type="synonym">Cryptomonas phi</name>
    <dbReference type="NCBI Taxonomy" id="55529"/>
    <lineage>
        <taxon>Eukaryota</taxon>
        <taxon>Cryptophyceae</taxon>
        <taxon>Pyrenomonadales</taxon>
        <taxon>Geminigeraceae</taxon>
        <taxon>Guillardia</taxon>
    </lineage>
</organism>